<dbReference type="PANTHER" id="PTHR31896">
    <property type="entry name" value="FAMILY REGULATORY PROTEIN, PUTATIVE (AFU_ORTHOLOGUE AFUA_3G14730)-RELATED"/>
    <property type="match status" value="1"/>
</dbReference>
<dbReference type="STRING" id="2025994.A0A2T2ZZ08"/>
<dbReference type="Proteomes" id="UP000241462">
    <property type="component" value="Unassembled WGS sequence"/>
</dbReference>
<keyword evidence="3" id="KW-1185">Reference proteome</keyword>
<accession>A0A2T2ZZ08</accession>
<dbReference type="EMBL" id="KZ678551">
    <property type="protein sequence ID" value="PSR79900.1"/>
    <property type="molecule type" value="Genomic_DNA"/>
</dbReference>
<organism evidence="2 3">
    <name type="scientific">Coniella lustricola</name>
    <dbReference type="NCBI Taxonomy" id="2025994"/>
    <lineage>
        <taxon>Eukaryota</taxon>
        <taxon>Fungi</taxon>
        <taxon>Dikarya</taxon>
        <taxon>Ascomycota</taxon>
        <taxon>Pezizomycotina</taxon>
        <taxon>Sordariomycetes</taxon>
        <taxon>Sordariomycetidae</taxon>
        <taxon>Diaporthales</taxon>
        <taxon>Schizoparmaceae</taxon>
        <taxon>Coniella</taxon>
    </lineage>
</organism>
<dbReference type="Pfam" id="PF02458">
    <property type="entry name" value="Transferase"/>
    <property type="match status" value="1"/>
</dbReference>
<evidence type="ECO:0000313" key="2">
    <source>
        <dbReference type="EMBL" id="PSR79900.1"/>
    </source>
</evidence>
<evidence type="ECO:0000313" key="3">
    <source>
        <dbReference type="Proteomes" id="UP000241462"/>
    </source>
</evidence>
<keyword evidence="1 2" id="KW-0808">Transferase</keyword>
<dbReference type="GO" id="GO:0016740">
    <property type="term" value="F:transferase activity"/>
    <property type="evidence" value="ECO:0007669"/>
    <property type="project" value="UniProtKB-KW"/>
</dbReference>
<dbReference type="InterPro" id="IPR051283">
    <property type="entry name" value="Sec_Metabolite_Acyltrans"/>
</dbReference>
<gene>
    <name evidence="2" type="ORF">BD289DRAFT_485334</name>
</gene>
<protein>
    <submittedName>
        <fullName evidence="2">Trichothecene 3-o-acetyltransferase</fullName>
    </submittedName>
</protein>
<reference evidence="2 3" key="1">
    <citation type="journal article" date="2018" name="Mycol. Prog.">
        <title>Coniella lustricola, a new species from submerged detritus.</title>
        <authorList>
            <person name="Raudabaugh D.B."/>
            <person name="Iturriaga T."/>
            <person name="Carver A."/>
            <person name="Mondo S."/>
            <person name="Pangilinan J."/>
            <person name="Lipzen A."/>
            <person name="He G."/>
            <person name="Amirebrahimi M."/>
            <person name="Grigoriev I.V."/>
            <person name="Miller A.N."/>
        </authorList>
    </citation>
    <scope>NUCLEOTIDE SEQUENCE [LARGE SCALE GENOMIC DNA]</scope>
    <source>
        <strain evidence="2 3">B22-T-1</strain>
    </source>
</reference>
<dbReference type="InParanoid" id="A0A2T2ZZ08"/>
<dbReference type="OrthoDB" id="671439at2759"/>
<evidence type="ECO:0000256" key="1">
    <source>
        <dbReference type="ARBA" id="ARBA00022679"/>
    </source>
</evidence>
<proteinExistence type="predicted"/>
<dbReference type="InterPro" id="IPR023213">
    <property type="entry name" value="CAT-like_dom_sf"/>
</dbReference>
<dbReference type="Gene3D" id="3.30.559.10">
    <property type="entry name" value="Chloramphenicol acetyltransferase-like domain"/>
    <property type="match status" value="2"/>
</dbReference>
<dbReference type="AlphaFoldDB" id="A0A2T2ZZ08"/>
<sequence length="495" mass="54672">METRRVIHVGPVQSANSQHHEVFQLSDVDHLMPKLYVHMIEIFKQPENIDKGQLVNNLVTGLQHTLADYPILTGTLHFDNDARRIMVKTPPGSSVALHVKDADVEDVPSFNVLDKYDFPVHLLDAPKVLPPLFVAEHWNPIPANDLSSPGPAAAGAQITFIQGGVILGIAIPHQICDGPGCEAFLTAWARHSSAAFAGESIASGLEAASTIPGRDILTTKARPDMSPEEMQKLAERFPTMKARDEPPAPPPANFKMPVVKTRIWHFPKSKLQNLKLQCSVGLEPGTWISTYDAILAIMWRATVRAKSPLVKPEPDAPSKVVHAVNGRGRTQPPISDRYIGTAITLPQSQILTVTEVLGDLEATLPILARTVRECTNSVTPQYMEDLVTFAANSKDLRWTELDMHWVLGLDCMAFDWHTMKSYQAHDFGFGVPAALRWPLPSFEGFFFMYPTRAGVGSARDDEGIEVCFGLEESCFAELEKDEEFAKYAEQRGLGI</sequence>
<name>A0A2T2ZZ08_9PEZI</name>
<dbReference type="PANTHER" id="PTHR31896:SF64">
    <property type="entry name" value="TRICHOTHECENE 3-O-ACETYLTRANSFERASE"/>
    <property type="match status" value="1"/>
</dbReference>